<evidence type="ECO:0000256" key="4">
    <source>
        <dbReference type="ARBA" id="ARBA00012944"/>
    </source>
</evidence>
<evidence type="ECO:0000256" key="11">
    <source>
        <dbReference type="ARBA" id="ARBA00022989"/>
    </source>
</evidence>
<dbReference type="InterPro" id="IPR050269">
    <property type="entry name" value="ComplexI_Subunit6"/>
</dbReference>
<evidence type="ECO:0000313" key="17">
    <source>
        <dbReference type="EMBL" id="AHX24885.1"/>
    </source>
</evidence>
<evidence type="ECO:0000256" key="2">
    <source>
        <dbReference type="ARBA" id="ARBA00005698"/>
    </source>
</evidence>
<name>A0A023PJQ0_CARLE</name>
<comment type="subcellular location">
    <subcellularLocation>
        <location evidence="1 16">Mitochondrion membrane</location>
        <topology evidence="1 16">Multi-pass membrane protein</topology>
    </subcellularLocation>
</comment>
<evidence type="ECO:0000256" key="5">
    <source>
        <dbReference type="ARBA" id="ARBA00021095"/>
    </source>
</evidence>
<keyword evidence="13 16" id="KW-0496">Mitochondrion</keyword>
<keyword evidence="11 16" id="KW-1133">Transmembrane helix</keyword>
<keyword evidence="14 16" id="KW-0472">Membrane</keyword>
<gene>
    <name evidence="17" type="primary">ND6</name>
</gene>
<geneLocation type="mitochondrion" evidence="17"/>
<evidence type="ECO:0000256" key="14">
    <source>
        <dbReference type="ARBA" id="ARBA00023136"/>
    </source>
</evidence>
<evidence type="ECO:0000256" key="15">
    <source>
        <dbReference type="ARBA" id="ARBA00049551"/>
    </source>
</evidence>
<feature type="transmembrane region" description="Helical" evidence="16">
    <location>
        <begin position="87"/>
        <end position="112"/>
    </location>
</feature>
<comment type="similarity">
    <text evidence="2 16">Belongs to the complex I subunit 6 family.</text>
</comment>
<keyword evidence="16" id="KW-0830">Ubiquinone</keyword>
<dbReference type="PANTHER" id="PTHR11435">
    <property type="entry name" value="NADH UBIQUINONE OXIDOREDUCTASE SUBUNIT ND6"/>
    <property type="match status" value="1"/>
</dbReference>
<evidence type="ECO:0000256" key="7">
    <source>
        <dbReference type="ARBA" id="ARBA00022660"/>
    </source>
</evidence>
<feature type="transmembrane region" description="Helical" evidence="16">
    <location>
        <begin position="53"/>
        <end position="75"/>
    </location>
</feature>
<feature type="transmembrane region" description="Helical" evidence="16">
    <location>
        <begin position="133"/>
        <end position="155"/>
    </location>
</feature>
<accession>A0A023PJQ0</accession>
<dbReference type="GO" id="GO:0031966">
    <property type="term" value="C:mitochondrial membrane"/>
    <property type="evidence" value="ECO:0007669"/>
    <property type="project" value="UniProtKB-SubCell"/>
</dbReference>
<organism evidence="17">
    <name type="scientific">Carcharhinus leucas</name>
    <name type="common">Bull shark</name>
    <dbReference type="NCBI Taxonomy" id="46612"/>
    <lineage>
        <taxon>Eukaryota</taxon>
        <taxon>Metazoa</taxon>
        <taxon>Chordata</taxon>
        <taxon>Craniata</taxon>
        <taxon>Vertebrata</taxon>
        <taxon>Chondrichthyes</taxon>
        <taxon>Elasmobranchii</taxon>
        <taxon>Galeomorphii</taxon>
        <taxon>Galeoidea</taxon>
        <taxon>Carcharhiniformes</taxon>
        <taxon>Carcharhinidae</taxon>
        <taxon>Carcharhinus</taxon>
    </lineage>
</organism>
<proteinExistence type="inferred from homology"/>
<dbReference type="InterPro" id="IPR001457">
    <property type="entry name" value="NADH_UbQ/plastoQ_OxRdtase_su6"/>
</dbReference>
<dbReference type="AlphaFoldDB" id="A0A023PJQ0"/>
<evidence type="ECO:0000256" key="9">
    <source>
        <dbReference type="ARBA" id="ARBA00022967"/>
    </source>
</evidence>
<reference evidence="17" key="1">
    <citation type="submission" date="2014-01" db="EMBL/GenBank/DDBJ databases">
        <title>Mitocondrial genome of Carcharhinus leucas.</title>
        <authorList>
            <person name="Hinojosa-Alvarez S."/>
            <person name="Sandoval-Laurrabaquio N."/>
            <person name="Diaz-Jaimes P."/>
            <person name="Marcet-Houben M."/>
            <person name="Garcia-deLeon F."/>
            <person name="Uribe M."/>
        </authorList>
    </citation>
    <scope>NUCLEOTIDE SEQUENCE</scope>
</reference>
<protein>
    <recommendedName>
        <fullName evidence="5 16">NADH-ubiquinone oxidoreductase chain 6</fullName>
        <ecNumber evidence="4 16">7.1.1.2</ecNumber>
    </recommendedName>
</protein>
<evidence type="ECO:0000256" key="1">
    <source>
        <dbReference type="ARBA" id="ARBA00004225"/>
    </source>
</evidence>
<comment type="function">
    <text evidence="16">Core subunit of the mitochondrial membrane respiratory chain NADH dehydrogenase (Complex I) which catalyzes electron transfer from NADH through the respiratory chain, using ubiquinone as an electron acceptor. Essential for the catalytic activity and assembly of complex I.</text>
</comment>
<dbReference type="PANTHER" id="PTHR11435:SF1">
    <property type="entry name" value="NADH-UBIQUINONE OXIDOREDUCTASE CHAIN 6"/>
    <property type="match status" value="1"/>
</dbReference>
<keyword evidence="12 16" id="KW-0520">NAD</keyword>
<keyword evidence="10 16" id="KW-0249">Electron transport</keyword>
<evidence type="ECO:0000256" key="12">
    <source>
        <dbReference type="ARBA" id="ARBA00023027"/>
    </source>
</evidence>
<comment type="similarity">
    <text evidence="3">Belongs to the Bcl-2 family.</text>
</comment>
<evidence type="ECO:0000256" key="16">
    <source>
        <dbReference type="RuleBase" id="RU004430"/>
    </source>
</evidence>
<dbReference type="GO" id="GO:0008137">
    <property type="term" value="F:NADH dehydrogenase (ubiquinone) activity"/>
    <property type="evidence" value="ECO:0007669"/>
    <property type="project" value="UniProtKB-UniRule"/>
</dbReference>
<keyword evidence="6 16" id="KW-0813">Transport</keyword>
<feature type="transmembrane region" description="Helical" evidence="16">
    <location>
        <begin position="27"/>
        <end position="46"/>
    </location>
</feature>
<dbReference type="InterPro" id="IPR020726">
    <property type="entry name" value="Bcl2_BH2_motif_CS"/>
</dbReference>
<dbReference type="PROSITE" id="PS01258">
    <property type="entry name" value="BH2"/>
    <property type="match status" value="1"/>
</dbReference>
<dbReference type="EC" id="7.1.1.2" evidence="4 16"/>
<keyword evidence="7 16" id="KW-0679">Respiratory chain</keyword>
<keyword evidence="8 16" id="KW-0812">Transmembrane</keyword>
<sequence>MVYFMFVMMIGLILGLMGVASNPSPYYAALGLVTAAGVGCGLLVGHGGSFMSLVLFLIYLGGMLVVFAYTAALAAEPYPEAWGDWSVLLYVGFYLVGLFVIGKYFMVGGWGLHWTGMEEMSDLDMVRGDFWGVALLYSDGGWMLVLGGWVFWGVALLYSDGGWMLVLGGWVLLLTLFVVLELTRSLSWGALRVV</sequence>
<dbReference type="EMBL" id="KJ210595">
    <property type="protein sequence ID" value="AHX24885.1"/>
    <property type="molecule type" value="Genomic_DNA"/>
</dbReference>
<evidence type="ECO:0000256" key="13">
    <source>
        <dbReference type="ARBA" id="ARBA00023128"/>
    </source>
</evidence>
<feature type="transmembrane region" description="Helical" evidence="16">
    <location>
        <begin position="5"/>
        <end position="21"/>
    </location>
</feature>
<comment type="catalytic activity">
    <reaction evidence="15 16">
        <text>a ubiquinone + NADH + 5 H(+)(in) = a ubiquinol + NAD(+) + 4 H(+)(out)</text>
        <dbReference type="Rhea" id="RHEA:29091"/>
        <dbReference type="Rhea" id="RHEA-COMP:9565"/>
        <dbReference type="Rhea" id="RHEA-COMP:9566"/>
        <dbReference type="ChEBI" id="CHEBI:15378"/>
        <dbReference type="ChEBI" id="CHEBI:16389"/>
        <dbReference type="ChEBI" id="CHEBI:17976"/>
        <dbReference type="ChEBI" id="CHEBI:57540"/>
        <dbReference type="ChEBI" id="CHEBI:57945"/>
        <dbReference type="EC" id="7.1.1.2"/>
    </reaction>
</comment>
<dbReference type="GO" id="GO:0042981">
    <property type="term" value="P:regulation of apoptotic process"/>
    <property type="evidence" value="ECO:0007669"/>
    <property type="project" value="InterPro"/>
</dbReference>
<feature type="transmembrane region" description="Helical" evidence="16">
    <location>
        <begin position="161"/>
        <end position="182"/>
    </location>
</feature>
<evidence type="ECO:0000256" key="10">
    <source>
        <dbReference type="ARBA" id="ARBA00022982"/>
    </source>
</evidence>
<evidence type="ECO:0000256" key="8">
    <source>
        <dbReference type="ARBA" id="ARBA00022692"/>
    </source>
</evidence>
<dbReference type="Pfam" id="PF00499">
    <property type="entry name" value="Oxidored_q3"/>
    <property type="match status" value="1"/>
</dbReference>
<evidence type="ECO:0000256" key="3">
    <source>
        <dbReference type="ARBA" id="ARBA00009458"/>
    </source>
</evidence>
<evidence type="ECO:0000256" key="6">
    <source>
        <dbReference type="ARBA" id="ARBA00022448"/>
    </source>
</evidence>
<keyword evidence="9 16" id="KW-1278">Translocase</keyword>